<feature type="zinc finger region" description="FLZ-type" evidence="4">
    <location>
        <begin position="76"/>
        <end position="120"/>
    </location>
</feature>
<keyword evidence="7" id="KW-1185">Reference proteome</keyword>
<dbReference type="PANTHER" id="PTHR47847">
    <property type="entry name" value="FCS-LIKE ZINC FINGER 17"/>
    <property type="match status" value="1"/>
</dbReference>
<name>A0AAV3QFT5_LITER</name>
<evidence type="ECO:0000256" key="4">
    <source>
        <dbReference type="PROSITE-ProRule" id="PRU01131"/>
    </source>
</evidence>
<dbReference type="PANTHER" id="PTHR47847:SF2">
    <property type="entry name" value="FCS-LIKE ZINC FINGER 17-RELATED"/>
    <property type="match status" value="1"/>
</dbReference>
<keyword evidence="3" id="KW-0862">Zinc</keyword>
<dbReference type="AlphaFoldDB" id="A0AAV3QFT5"/>
<comment type="similarity">
    <text evidence="1">Belongs to the FLZ family.</text>
</comment>
<keyword evidence="2" id="KW-0479">Metal-binding</keyword>
<accession>A0AAV3QFT5</accession>
<dbReference type="Proteomes" id="UP001454036">
    <property type="component" value="Unassembled WGS sequence"/>
</dbReference>
<comment type="caution">
    <text evidence="6">The sequence shown here is derived from an EMBL/GenBank/DDBJ whole genome shotgun (WGS) entry which is preliminary data.</text>
</comment>
<gene>
    <name evidence="6" type="ORF">LIER_18913</name>
</gene>
<evidence type="ECO:0000313" key="6">
    <source>
        <dbReference type="EMBL" id="GAA0162922.1"/>
    </source>
</evidence>
<evidence type="ECO:0000256" key="2">
    <source>
        <dbReference type="ARBA" id="ARBA00022723"/>
    </source>
</evidence>
<proteinExistence type="inferred from homology"/>
<dbReference type="InterPro" id="IPR044181">
    <property type="entry name" value="FLZ17/18"/>
</dbReference>
<evidence type="ECO:0000256" key="1">
    <source>
        <dbReference type="ARBA" id="ARBA00009374"/>
    </source>
</evidence>
<sequence>MISRMWRPFKPIEDGQLRKKLPTNSKHDQGLRTLIQLPTPHGNHKDSNIVLKYGLALVIKPIFFLNQSHEGSIVSCFLKSCHLCKKTLRLDKEVFMYRGDQGFCSEKCRDRQIYLDEIKELESSTKKTLALYRSCRDEASPWRRNKHIRRTTTSDRVIFSLS</sequence>
<dbReference type="InterPro" id="IPR007650">
    <property type="entry name" value="Zf-FLZ_dom"/>
</dbReference>
<feature type="domain" description="FLZ-type" evidence="5">
    <location>
        <begin position="76"/>
        <end position="120"/>
    </location>
</feature>
<dbReference type="EMBL" id="BAABME010004597">
    <property type="protein sequence ID" value="GAA0162922.1"/>
    <property type="molecule type" value="Genomic_DNA"/>
</dbReference>
<protein>
    <recommendedName>
        <fullName evidence="5">FLZ-type domain-containing protein</fullName>
    </recommendedName>
</protein>
<dbReference type="GO" id="GO:0008270">
    <property type="term" value="F:zinc ion binding"/>
    <property type="evidence" value="ECO:0007669"/>
    <property type="project" value="UniProtKB-KW"/>
</dbReference>
<organism evidence="6 7">
    <name type="scientific">Lithospermum erythrorhizon</name>
    <name type="common">Purple gromwell</name>
    <name type="synonym">Lithospermum officinale var. erythrorhizon</name>
    <dbReference type="NCBI Taxonomy" id="34254"/>
    <lineage>
        <taxon>Eukaryota</taxon>
        <taxon>Viridiplantae</taxon>
        <taxon>Streptophyta</taxon>
        <taxon>Embryophyta</taxon>
        <taxon>Tracheophyta</taxon>
        <taxon>Spermatophyta</taxon>
        <taxon>Magnoliopsida</taxon>
        <taxon>eudicotyledons</taxon>
        <taxon>Gunneridae</taxon>
        <taxon>Pentapetalae</taxon>
        <taxon>asterids</taxon>
        <taxon>lamiids</taxon>
        <taxon>Boraginales</taxon>
        <taxon>Boraginaceae</taxon>
        <taxon>Boraginoideae</taxon>
        <taxon>Lithospermeae</taxon>
        <taxon>Lithospermum</taxon>
    </lineage>
</organism>
<keyword evidence="3" id="KW-0863">Zinc-finger</keyword>
<evidence type="ECO:0000259" key="5">
    <source>
        <dbReference type="PROSITE" id="PS51795"/>
    </source>
</evidence>
<dbReference type="PROSITE" id="PS51795">
    <property type="entry name" value="ZF_FLZ"/>
    <property type="match status" value="1"/>
</dbReference>
<evidence type="ECO:0000313" key="7">
    <source>
        <dbReference type="Proteomes" id="UP001454036"/>
    </source>
</evidence>
<reference evidence="6 7" key="1">
    <citation type="submission" date="2024-01" db="EMBL/GenBank/DDBJ databases">
        <title>The complete chloroplast genome sequence of Lithospermum erythrorhizon: insights into the phylogenetic relationship among Boraginaceae species and the maternal lineages of purple gromwells.</title>
        <authorList>
            <person name="Okada T."/>
            <person name="Watanabe K."/>
        </authorList>
    </citation>
    <scope>NUCLEOTIDE SEQUENCE [LARGE SCALE GENOMIC DNA]</scope>
</reference>
<evidence type="ECO:0000256" key="3">
    <source>
        <dbReference type="ARBA" id="ARBA00022771"/>
    </source>
</evidence>
<dbReference type="Pfam" id="PF04570">
    <property type="entry name" value="zf-FLZ"/>
    <property type="match status" value="1"/>
</dbReference>